<feature type="region of interest" description="Disordered" evidence="1">
    <location>
        <begin position="22"/>
        <end position="51"/>
    </location>
</feature>
<gene>
    <name evidence="2" type="ORF">AMORRO_LOCUS1239</name>
</gene>
<keyword evidence="3" id="KW-1185">Reference proteome</keyword>
<name>A0A9N8VR11_9GLOM</name>
<feature type="compositionally biased region" description="Acidic residues" evidence="1">
    <location>
        <begin position="26"/>
        <end position="51"/>
    </location>
</feature>
<protein>
    <submittedName>
        <fullName evidence="2">12988_t:CDS:1</fullName>
    </submittedName>
</protein>
<dbReference type="AlphaFoldDB" id="A0A9N8VR11"/>
<organism evidence="2 3">
    <name type="scientific">Acaulospora morrowiae</name>
    <dbReference type="NCBI Taxonomy" id="94023"/>
    <lineage>
        <taxon>Eukaryota</taxon>
        <taxon>Fungi</taxon>
        <taxon>Fungi incertae sedis</taxon>
        <taxon>Mucoromycota</taxon>
        <taxon>Glomeromycotina</taxon>
        <taxon>Glomeromycetes</taxon>
        <taxon>Diversisporales</taxon>
        <taxon>Acaulosporaceae</taxon>
        <taxon>Acaulospora</taxon>
    </lineage>
</organism>
<accession>A0A9N8VR11</accession>
<dbReference type="EMBL" id="CAJVPV010000448">
    <property type="protein sequence ID" value="CAG8457668.1"/>
    <property type="molecule type" value="Genomic_DNA"/>
</dbReference>
<sequence length="51" mass="5907">MPPKKQKIHLQKAHQKIGYVAQQDCETTDNTDNQSEESDGMDECWIDETLE</sequence>
<evidence type="ECO:0000313" key="2">
    <source>
        <dbReference type="EMBL" id="CAG8457668.1"/>
    </source>
</evidence>
<comment type="caution">
    <text evidence="2">The sequence shown here is derived from an EMBL/GenBank/DDBJ whole genome shotgun (WGS) entry which is preliminary data.</text>
</comment>
<evidence type="ECO:0000313" key="3">
    <source>
        <dbReference type="Proteomes" id="UP000789342"/>
    </source>
</evidence>
<evidence type="ECO:0000256" key="1">
    <source>
        <dbReference type="SAM" id="MobiDB-lite"/>
    </source>
</evidence>
<reference evidence="2" key="1">
    <citation type="submission" date="2021-06" db="EMBL/GenBank/DDBJ databases">
        <authorList>
            <person name="Kallberg Y."/>
            <person name="Tangrot J."/>
            <person name="Rosling A."/>
        </authorList>
    </citation>
    <scope>NUCLEOTIDE SEQUENCE</scope>
    <source>
        <strain evidence="2">CL551</strain>
    </source>
</reference>
<dbReference type="Proteomes" id="UP000789342">
    <property type="component" value="Unassembled WGS sequence"/>
</dbReference>
<proteinExistence type="predicted"/>